<sequence>MPKPVVAIVGKPNVGKSALFNRLVGKRIAIVDETPGVTRDRIAAEVELSGRRVILFDTGGIDPSLEDTLMARVVDQVRIALAQADVIVFLVDGREGPSRTDGEIAEMLRKSGKPIVFAANKVDEPHTPVADFWELRLGEPIPISALHGRNVDRLKAAIVAALPPPPPDETLPPEWTDAVKVAIVGRPNVGKSALLNALLGEERVIVSPIPGTTRDAIDTPFEWRGHKFILIDTAGIRRKAQIKAPLEYYAVVRAFGAIDRCDVAVLVIDGMEGVTRQDARIGGYAHEQGKPTVLVVNKWDVVREKLDEQSATPAQLRRREKLLQKDFAEFLRGELWFLSYAPVIYTSATQGWNVTEVLEKVLWCYQQSRRRITTGVLNRTLRQVIGEHPPPSVKGRQVKVYYAAQVEVTPPTFALFVNDPALMPEHYLRFLEQRLRTIFDWHGTPMRWVVRPSHERKP</sequence>
<dbReference type="SMART" id="SM00382">
    <property type="entry name" value="AAA"/>
    <property type="match status" value="2"/>
</dbReference>
<feature type="binding site" evidence="8">
    <location>
        <begin position="57"/>
        <end position="61"/>
    </location>
    <ligand>
        <name>GTP</name>
        <dbReference type="ChEBI" id="CHEBI:37565"/>
        <label>1</label>
    </ligand>
</feature>
<comment type="caution">
    <text evidence="12">The sequence shown here is derived from an EMBL/GenBank/DDBJ whole genome shotgun (WGS) entry which is preliminary data.</text>
</comment>
<feature type="binding site" evidence="8">
    <location>
        <begin position="232"/>
        <end position="236"/>
    </location>
    <ligand>
        <name>GTP</name>
        <dbReference type="ChEBI" id="CHEBI:37565"/>
        <label>2</label>
    </ligand>
</feature>
<dbReference type="Pfam" id="PF01926">
    <property type="entry name" value="MMR_HSR1"/>
    <property type="match status" value="2"/>
</dbReference>
<keyword evidence="6 8" id="KW-0342">GTP-binding</keyword>
<dbReference type="SUPFAM" id="SSF52540">
    <property type="entry name" value="P-loop containing nucleoside triphosphate hydrolases"/>
    <property type="match status" value="2"/>
</dbReference>
<gene>
    <name evidence="8 12" type="primary">der</name>
    <name evidence="12" type="ORF">HRbin17_01195</name>
</gene>
<feature type="domain" description="EngA-type G" evidence="11">
    <location>
        <begin position="4"/>
        <end position="166"/>
    </location>
</feature>
<dbReference type="AlphaFoldDB" id="A0A2H5XBV8"/>
<accession>A0A2H5XBV8</accession>
<dbReference type="Gene3D" id="3.30.300.20">
    <property type="match status" value="1"/>
</dbReference>
<protein>
    <recommendedName>
        <fullName evidence="2 8">GTPase Der</fullName>
    </recommendedName>
    <alternativeName>
        <fullName evidence="7 8">GTP-binding protein EngA</fullName>
    </alternativeName>
</protein>
<feature type="binding site" evidence="8">
    <location>
        <begin position="120"/>
        <end position="123"/>
    </location>
    <ligand>
        <name>GTP</name>
        <dbReference type="ChEBI" id="CHEBI:37565"/>
        <label>1</label>
    </ligand>
</feature>
<feature type="binding site" evidence="8">
    <location>
        <begin position="297"/>
        <end position="300"/>
    </location>
    <ligand>
        <name>GTP</name>
        <dbReference type="ChEBI" id="CHEBI:37565"/>
        <label>2</label>
    </ligand>
</feature>
<dbReference type="Gene3D" id="3.40.50.300">
    <property type="entry name" value="P-loop containing nucleotide triphosphate hydrolases"/>
    <property type="match status" value="2"/>
</dbReference>
<dbReference type="FunFam" id="3.40.50.300:FF:000057">
    <property type="entry name" value="GTPase Der"/>
    <property type="match status" value="1"/>
</dbReference>
<feature type="binding site" evidence="8">
    <location>
        <begin position="185"/>
        <end position="192"/>
    </location>
    <ligand>
        <name>GTP</name>
        <dbReference type="ChEBI" id="CHEBI:37565"/>
        <label>2</label>
    </ligand>
</feature>
<dbReference type="PRINTS" id="PR00326">
    <property type="entry name" value="GTP1OBG"/>
</dbReference>
<evidence type="ECO:0000256" key="1">
    <source>
        <dbReference type="ARBA" id="ARBA00008279"/>
    </source>
</evidence>
<dbReference type="InterPro" id="IPR016484">
    <property type="entry name" value="GTPase_Der"/>
</dbReference>
<dbReference type="GO" id="GO:0042254">
    <property type="term" value="P:ribosome biogenesis"/>
    <property type="evidence" value="ECO:0007669"/>
    <property type="project" value="UniProtKB-KW"/>
</dbReference>
<dbReference type="PANTHER" id="PTHR43834">
    <property type="entry name" value="GTPASE DER"/>
    <property type="match status" value="1"/>
</dbReference>
<dbReference type="FunFam" id="3.40.50.300:FF:000040">
    <property type="entry name" value="GTPase Der"/>
    <property type="match status" value="1"/>
</dbReference>
<dbReference type="InterPro" id="IPR003593">
    <property type="entry name" value="AAA+_ATPase"/>
</dbReference>
<evidence type="ECO:0000313" key="13">
    <source>
        <dbReference type="Proteomes" id="UP000236173"/>
    </source>
</evidence>
<evidence type="ECO:0000313" key="12">
    <source>
        <dbReference type="EMBL" id="GBC98681.1"/>
    </source>
</evidence>
<organism evidence="12 13">
    <name type="scientific">Candidatus Fervidibacter japonicus</name>
    <dbReference type="NCBI Taxonomy" id="2035412"/>
    <lineage>
        <taxon>Bacteria</taxon>
        <taxon>Candidatus Fervidibacterota</taxon>
        <taxon>Candidatus Fervidibacter</taxon>
    </lineage>
</organism>
<dbReference type="PIRSF" id="PIRSF006485">
    <property type="entry name" value="GTP-binding_EngA"/>
    <property type="match status" value="1"/>
</dbReference>
<dbReference type="HAMAP" id="MF_00195">
    <property type="entry name" value="GTPase_Der"/>
    <property type="match status" value="1"/>
</dbReference>
<evidence type="ECO:0000256" key="7">
    <source>
        <dbReference type="ARBA" id="ARBA00032345"/>
    </source>
</evidence>
<keyword evidence="5 8" id="KW-0547">Nucleotide-binding</keyword>
<dbReference type="FunFam" id="3.30.300.20:FF:000004">
    <property type="entry name" value="GTPase Der"/>
    <property type="match status" value="1"/>
</dbReference>
<dbReference type="GO" id="GO:0043022">
    <property type="term" value="F:ribosome binding"/>
    <property type="evidence" value="ECO:0007669"/>
    <property type="project" value="TreeGrafter"/>
</dbReference>
<evidence type="ECO:0000256" key="5">
    <source>
        <dbReference type="ARBA" id="ARBA00022741"/>
    </source>
</evidence>
<dbReference type="NCBIfam" id="TIGR00231">
    <property type="entry name" value="small_GTP"/>
    <property type="match status" value="2"/>
</dbReference>
<evidence type="ECO:0000259" key="11">
    <source>
        <dbReference type="PROSITE" id="PS51712"/>
    </source>
</evidence>
<evidence type="ECO:0000256" key="2">
    <source>
        <dbReference type="ARBA" id="ARBA00020953"/>
    </source>
</evidence>
<comment type="function">
    <text evidence="8 10">GTPase that plays an essential role in the late steps of ribosome biogenesis.</text>
</comment>
<comment type="subunit">
    <text evidence="8">Associates with the 50S ribosomal subunit.</text>
</comment>
<dbReference type="CDD" id="cd01894">
    <property type="entry name" value="EngA1"/>
    <property type="match status" value="1"/>
</dbReference>
<evidence type="ECO:0000256" key="8">
    <source>
        <dbReference type="HAMAP-Rule" id="MF_00195"/>
    </source>
</evidence>
<evidence type="ECO:0000256" key="9">
    <source>
        <dbReference type="PROSITE-ProRule" id="PRU01049"/>
    </source>
</evidence>
<dbReference type="InterPro" id="IPR006073">
    <property type="entry name" value="GTP-bd"/>
</dbReference>
<evidence type="ECO:0000256" key="4">
    <source>
        <dbReference type="ARBA" id="ARBA00022737"/>
    </source>
</evidence>
<evidence type="ECO:0000256" key="6">
    <source>
        <dbReference type="ARBA" id="ARBA00023134"/>
    </source>
</evidence>
<proteinExistence type="inferred from homology"/>
<dbReference type="InterPro" id="IPR005225">
    <property type="entry name" value="Small_GTP-bd"/>
</dbReference>
<reference evidence="13" key="1">
    <citation type="submission" date="2017-09" db="EMBL/GenBank/DDBJ databases">
        <title>Metaegenomics of thermophilic ammonia-oxidizing enrichment culture.</title>
        <authorList>
            <person name="Kato S."/>
            <person name="Suzuki K."/>
        </authorList>
    </citation>
    <scope>NUCLEOTIDE SEQUENCE [LARGE SCALE GENOMIC DNA]</scope>
</reference>
<feature type="binding site" evidence="8">
    <location>
        <begin position="10"/>
        <end position="17"/>
    </location>
    <ligand>
        <name>GTP</name>
        <dbReference type="ChEBI" id="CHEBI:37565"/>
        <label>1</label>
    </ligand>
</feature>
<evidence type="ECO:0000256" key="10">
    <source>
        <dbReference type="RuleBase" id="RU004481"/>
    </source>
</evidence>
<dbReference type="NCBIfam" id="TIGR03594">
    <property type="entry name" value="GTPase_EngA"/>
    <property type="match status" value="1"/>
</dbReference>
<keyword evidence="3 8" id="KW-0690">Ribosome biogenesis</keyword>
<dbReference type="CDD" id="cd01895">
    <property type="entry name" value="EngA2"/>
    <property type="match status" value="1"/>
</dbReference>
<keyword evidence="4 10" id="KW-0677">Repeat</keyword>
<dbReference type="Proteomes" id="UP000236173">
    <property type="component" value="Unassembled WGS sequence"/>
</dbReference>
<dbReference type="GO" id="GO:0005525">
    <property type="term" value="F:GTP binding"/>
    <property type="evidence" value="ECO:0007669"/>
    <property type="project" value="UniProtKB-UniRule"/>
</dbReference>
<dbReference type="Pfam" id="PF14714">
    <property type="entry name" value="KH_dom-like"/>
    <property type="match status" value="1"/>
</dbReference>
<name>A0A2H5XBV8_9BACT</name>
<dbReference type="PROSITE" id="PS51712">
    <property type="entry name" value="G_ENGA"/>
    <property type="match status" value="2"/>
</dbReference>
<feature type="domain" description="EngA-type G" evidence="11">
    <location>
        <begin position="179"/>
        <end position="369"/>
    </location>
</feature>
<dbReference type="PANTHER" id="PTHR43834:SF6">
    <property type="entry name" value="GTPASE DER"/>
    <property type="match status" value="1"/>
</dbReference>
<comment type="similarity">
    <text evidence="1 8 9 10">Belongs to the TRAFAC class TrmE-Era-EngA-EngB-Septin-like GTPase superfamily. EngA (Der) GTPase family.</text>
</comment>
<dbReference type="EMBL" id="BEHT01000014">
    <property type="protein sequence ID" value="GBC98681.1"/>
    <property type="molecule type" value="Genomic_DNA"/>
</dbReference>
<evidence type="ECO:0000256" key="3">
    <source>
        <dbReference type="ARBA" id="ARBA00022517"/>
    </source>
</evidence>
<dbReference type="InterPro" id="IPR027417">
    <property type="entry name" value="P-loop_NTPase"/>
</dbReference>
<dbReference type="InterPro" id="IPR031166">
    <property type="entry name" value="G_ENGA"/>
</dbReference>
<dbReference type="InterPro" id="IPR015946">
    <property type="entry name" value="KH_dom-like_a/b"/>
</dbReference>
<dbReference type="InterPro" id="IPR032859">
    <property type="entry name" value="KH_dom-like"/>
</dbReference>